<keyword evidence="6" id="KW-0963">Cytoplasm</keyword>
<dbReference type="HOGENOM" id="CLU_050414_1_0_1"/>
<dbReference type="GeneID" id="5231292"/>
<dbReference type="Proteomes" id="UP000001996">
    <property type="component" value="Unassembled WGS sequence"/>
</dbReference>
<dbReference type="GO" id="GO:0016887">
    <property type="term" value="F:ATP hydrolysis activity"/>
    <property type="evidence" value="ECO:0007669"/>
    <property type="project" value="EnsemblFungi"/>
</dbReference>
<evidence type="ECO:0000256" key="7">
    <source>
        <dbReference type="ARBA" id="ARBA00022694"/>
    </source>
</evidence>
<dbReference type="eggNOG" id="ENOG502QQIZ">
    <property type="taxonomic scope" value="Eukaryota"/>
</dbReference>
<dbReference type="GO" id="GO:0005777">
    <property type="term" value="C:peroxisome"/>
    <property type="evidence" value="ECO:0007669"/>
    <property type="project" value="EnsemblFungi"/>
</dbReference>
<dbReference type="STRING" id="379508.A5E4N0"/>
<protein>
    <recommendedName>
        <fullName evidence="5">Elongator complex protein 5</fullName>
    </recommendedName>
</protein>
<dbReference type="Gene3D" id="3.40.50.300">
    <property type="entry name" value="P-loop containing nucleotide triphosphate hydrolases"/>
    <property type="match status" value="1"/>
</dbReference>
<organism evidence="9 10">
    <name type="scientific">Lodderomyces elongisporus (strain ATCC 11503 / CBS 2605 / JCM 1781 / NBRC 1676 / NRRL YB-4239)</name>
    <name type="common">Yeast</name>
    <name type="synonym">Saccharomyces elongisporus</name>
    <dbReference type="NCBI Taxonomy" id="379508"/>
    <lineage>
        <taxon>Eukaryota</taxon>
        <taxon>Fungi</taxon>
        <taxon>Dikarya</taxon>
        <taxon>Ascomycota</taxon>
        <taxon>Saccharomycotina</taxon>
        <taxon>Pichiomycetes</taxon>
        <taxon>Debaryomycetaceae</taxon>
        <taxon>Candida/Lodderomyces clade</taxon>
        <taxon>Lodderomyces</taxon>
    </lineage>
</organism>
<dbReference type="GO" id="GO:0042802">
    <property type="term" value="F:identical protein binding"/>
    <property type="evidence" value="ECO:0007669"/>
    <property type="project" value="EnsemblFungi"/>
</dbReference>
<dbReference type="VEuPathDB" id="FungiDB:LELG_04569"/>
<proteinExistence type="inferred from homology"/>
<dbReference type="AlphaFoldDB" id="A5E4N0"/>
<accession>A5E4N0</accession>
<dbReference type="UniPathway" id="UPA00988"/>
<dbReference type="EMBL" id="CH981529">
    <property type="protein sequence ID" value="EDK46388.1"/>
    <property type="molecule type" value="Genomic_DNA"/>
</dbReference>
<keyword evidence="7" id="KW-0819">tRNA processing</keyword>
<evidence type="ECO:0000256" key="8">
    <source>
        <dbReference type="ARBA" id="ARBA00023242"/>
    </source>
</evidence>
<evidence type="ECO:0000313" key="9">
    <source>
        <dbReference type="EMBL" id="EDK46388.1"/>
    </source>
</evidence>
<evidence type="ECO:0000313" key="10">
    <source>
        <dbReference type="Proteomes" id="UP000001996"/>
    </source>
</evidence>
<dbReference type="OrthoDB" id="166907at2759"/>
<dbReference type="PANTHER" id="PTHR15641:SF1">
    <property type="entry name" value="ELONGATOR COMPLEX PROTEIN 5"/>
    <property type="match status" value="1"/>
</dbReference>
<dbReference type="Pfam" id="PF10483">
    <property type="entry name" value="Elong_Iki1"/>
    <property type="match status" value="1"/>
</dbReference>
<evidence type="ECO:0000256" key="2">
    <source>
        <dbReference type="ARBA" id="ARBA00004496"/>
    </source>
</evidence>
<dbReference type="InterPro" id="IPR027417">
    <property type="entry name" value="P-loop_NTPase"/>
</dbReference>
<dbReference type="GO" id="GO:0000049">
    <property type="term" value="F:tRNA binding"/>
    <property type="evidence" value="ECO:0007669"/>
    <property type="project" value="EnsemblFungi"/>
</dbReference>
<evidence type="ECO:0000256" key="1">
    <source>
        <dbReference type="ARBA" id="ARBA00004123"/>
    </source>
</evidence>
<dbReference type="GO" id="GO:0033588">
    <property type="term" value="C:elongator holoenzyme complex"/>
    <property type="evidence" value="ECO:0007669"/>
    <property type="project" value="EnsemblFungi"/>
</dbReference>
<name>A5E4N0_LODEL</name>
<sequence length="294" mass="33376">MSSQNATVLLTRLLSLRESSSFHLILDSVAQSSYYLLQEYFYHLRNTNIIYLSYETASKPKNVNEFLDCTVTPLTDVIQFVKNHTKSGVKNLVLVDSLNYIDNESLPQFLASLVNPDVVVVATYHTSCIAPYITYTNYPSSLSLLTYIATTIFDIQPSLSANVDHETLEKQVSKLCFPVNANLNSTKFELVLTNRRKSGRSITYRFDLDCENHEYEVLKKKSGSGAEAEDEEELLRDLTTFNLTTSEKQKLAREQVELPFMQAQEALGSAGGAIVYEFEKDDDYDEEDPYEDPF</sequence>
<dbReference type="GO" id="GO:0002098">
    <property type="term" value="P:tRNA wobble uridine modification"/>
    <property type="evidence" value="ECO:0007669"/>
    <property type="project" value="InterPro"/>
</dbReference>
<dbReference type="GO" id="GO:0005829">
    <property type="term" value="C:cytosol"/>
    <property type="evidence" value="ECO:0007669"/>
    <property type="project" value="TreeGrafter"/>
</dbReference>
<evidence type="ECO:0000256" key="5">
    <source>
        <dbReference type="ARBA" id="ARBA00020264"/>
    </source>
</evidence>
<comment type="pathway">
    <text evidence="3">tRNA modification; 5-methoxycarbonylmethyl-2-thiouridine-tRNA biosynthesis.</text>
</comment>
<dbReference type="GO" id="GO:0005634">
    <property type="term" value="C:nucleus"/>
    <property type="evidence" value="ECO:0007669"/>
    <property type="project" value="UniProtKB-SubCell"/>
</dbReference>
<dbReference type="InterPro" id="IPR019519">
    <property type="entry name" value="Elp5"/>
</dbReference>
<evidence type="ECO:0000256" key="4">
    <source>
        <dbReference type="ARBA" id="ARBA00009567"/>
    </source>
</evidence>
<dbReference type="PANTHER" id="PTHR15641">
    <property type="entry name" value="ELONGATOR COMPLEX PROTEIN 5"/>
    <property type="match status" value="1"/>
</dbReference>
<keyword evidence="10" id="KW-1185">Reference proteome</keyword>
<dbReference type="CDD" id="cd19496">
    <property type="entry name" value="Elp5"/>
    <property type="match status" value="1"/>
</dbReference>
<keyword evidence="8" id="KW-0539">Nucleus</keyword>
<dbReference type="FunCoup" id="A5E4N0">
    <property type="interactions" value="1059"/>
</dbReference>
<comment type="subcellular location">
    <subcellularLocation>
        <location evidence="2">Cytoplasm</location>
    </subcellularLocation>
    <subcellularLocation>
        <location evidence="1">Nucleus</location>
    </subcellularLocation>
</comment>
<evidence type="ECO:0000256" key="3">
    <source>
        <dbReference type="ARBA" id="ARBA00005043"/>
    </source>
</evidence>
<comment type="similarity">
    <text evidence="4">Belongs to the ELP5 family.</text>
</comment>
<evidence type="ECO:0000256" key="6">
    <source>
        <dbReference type="ARBA" id="ARBA00022490"/>
    </source>
</evidence>
<dbReference type="KEGG" id="lel:PVL30_004289"/>
<dbReference type="OMA" id="VIYVSFE"/>
<gene>
    <name evidence="9" type="ORF">LELG_04569</name>
</gene>
<dbReference type="InParanoid" id="A5E4N0"/>
<reference evidence="9 10" key="1">
    <citation type="journal article" date="2009" name="Nature">
        <title>Evolution of pathogenicity and sexual reproduction in eight Candida genomes.</title>
        <authorList>
            <person name="Butler G."/>
            <person name="Rasmussen M.D."/>
            <person name="Lin M.F."/>
            <person name="Santos M.A."/>
            <person name="Sakthikumar S."/>
            <person name="Munro C.A."/>
            <person name="Rheinbay E."/>
            <person name="Grabherr M."/>
            <person name="Forche A."/>
            <person name="Reedy J.L."/>
            <person name="Agrafioti I."/>
            <person name="Arnaud M.B."/>
            <person name="Bates S."/>
            <person name="Brown A.J."/>
            <person name="Brunke S."/>
            <person name="Costanzo M.C."/>
            <person name="Fitzpatrick D.A."/>
            <person name="de Groot P.W."/>
            <person name="Harris D."/>
            <person name="Hoyer L.L."/>
            <person name="Hube B."/>
            <person name="Klis F.M."/>
            <person name="Kodira C."/>
            <person name="Lennard N."/>
            <person name="Logue M.E."/>
            <person name="Martin R."/>
            <person name="Neiman A.M."/>
            <person name="Nikolaou E."/>
            <person name="Quail M.A."/>
            <person name="Quinn J."/>
            <person name="Santos M.C."/>
            <person name="Schmitzberger F.F."/>
            <person name="Sherlock G."/>
            <person name="Shah P."/>
            <person name="Silverstein K.A."/>
            <person name="Skrzypek M.S."/>
            <person name="Soll D."/>
            <person name="Staggs R."/>
            <person name="Stansfield I."/>
            <person name="Stumpf M.P."/>
            <person name="Sudbery P.E."/>
            <person name="Srikantha T."/>
            <person name="Zeng Q."/>
            <person name="Berman J."/>
            <person name="Berriman M."/>
            <person name="Heitman J."/>
            <person name="Gow N.A."/>
            <person name="Lorenz M.C."/>
            <person name="Birren B.W."/>
            <person name="Kellis M."/>
            <person name="Cuomo C.A."/>
        </authorList>
    </citation>
    <scope>NUCLEOTIDE SEQUENCE [LARGE SCALE GENOMIC DNA]</scope>
    <source>
        <strain evidence="10">ATCC 11503 / BCRC 21390 / CBS 2605 / JCM 1781 / NBRC 1676 / NRRL YB-4239</strain>
    </source>
</reference>